<reference evidence="8" key="1">
    <citation type="submission" date="2013-11" db="EMBL/GenBank/DDBJ databases">
        <title>The genomic landscape of the Guanapo guppy.</title>
        <authorList>
            <person name="Kuenstner A."/>
            <person name="Dreyer C."/>
        </authorList>
    </citation>
    <scope>NUCLEOTIDE SEQUENCE</scope>
    <source>
        <strain evidence="8">Guanapo</strain>
    </source>
</reference>
<dbReference type="STRING" id="8081.ENSPREP00000025296"/>
<reference evidence="7" key="3">
    <citation type="submission" date="2025-09" db="UniProtKB">
        <authorList>
            <consortium name="Ensembl"/>
        </authorList>
    </citation>
    <scope>IDENTIFICATION</scope>
    <source>
        <strain evidence="7">Guanapo</strain>
    </source>
</reference>
<proteinExistence type="inferred from homology"/>
<evidence type="ECO:0000256" key="4">
    <source>
        <dbReference type="SAM" id="Coils"/>
    </source>
</evidence>
<dbReference type="Gene3D" id="3.40.50.300">
    <property type="entry name" value="P-loop containing nucleotide triphosphate hydrolases"/>
    <property type="match status" value="3"/>
</dbReference>
<dbReference type="Proteomes" id="UP000242638">
    <property type="component" value="Unassembled WGS sequence"/>
</dbReference>
<keyword evidence="3" id="KW-0342">GTP-binding</keyword>
<dbReference type="PANTHER" id="PTHR10903:SF188">
    <property type="entry name" value="GTPASE IMAP FAMILY MEMBER 2-LIKE-RELATED"/>
    <property type="match status" value="1"/>
</dbReference>
<dbReference type="InterPro" id="IPR006703">
    <property type="entry name" value="G_AIG1"/>
</dbReference>
<protein>
    <recommendedName>
        <fullName evidence="6">AIG1-type G domain-containing protein</fullName>
    </recommendedName>
</protein>
<evidence type="ECO:0000259" key="6">
    <source>
        <dbReference type="PROSITE" id="PS51720"/>
    </source>
</evidence>
<feature type="coiled-coil region" evidence="4">
    <location>
        <begin position="474"/>
        <end position="508"/>
    </location>
</feature>
<keyword evidence="8" id="KW-1185">Reference proteome</keyword>
<feature type="region of interest" description="Disordered" evidence="5">
    <location>
        <begin position="63"/>
        <end position="85"/>
    </location>
</feature>
<accession>A0A3P9PTW9</accession>
<dbReference type="Pfam" id="PF04548">
    <property type="entry name" value="AIG1"/>
    <property type="match status" value="3"/>
</dbReference>
<dbReference type="OMA" id="TFAFAQM"/>
<dbReference type="InterPro" id="IPR045058">
    <property type="entry name" value="GIMA/IAN/Toc"/>
</dbReference>
<keyword evidence="4" id="KW-0175">Coiled coil</keyword>
<sequence>MLPYIPLQASINKALIKEMIIKCRYRHIKMEETDLPELLTRFGQIVKENNGEHVRCKEFEEPRSSLEDFHQNQGGKAATGSDDPSAGFSGKILKTHLSYEASGFRIMMLGKNEEKKTKLGNLIIGEEEFHQQRFLQPKHSVASCGEWRGKPVIVVKTPDMFSLTEEKIQREMKKSVRLCYPGPNILLLLVKPSDFSEKNKKTLKFILSLFSQNVFRHSMIIFTNDSERSSSVSDLISLVQGRCYNMNTNDCSLLMTQIETIIDQNRGTYLTFRDEISRSQHEHLKPLNLVLFGPSDPLKTSAAKAILGHKDLPSECVRNQGEAFGRRVSLVELPALGGKAQQEVMEESFRCVSLCDPEGVHAFILVLPVGPLTDEDKGELHTMQDTFSSRVNDFTIILFTTDSDPEHPDVGNFIENKDIQDLLQICGGRYLVLDIRDRRQIEGLIQMVKRINADENKPNSYGSVTFAQAQVDRLLQKEKDITMQKQIIKELQQKKDIYDEEKKASESLRIVLIGKTGSGKSSSANTILRKDTFESFPSQISITKCCQKADTEVDGRRISVVDTPGLFDSTLTHEQVNDEMVKCISLLAPGPHVFLLVIQIGRFTAEEKETVNLIKKGFGKNSENFTIILLTRGDELGKMSIEEYIKKCCDDSFKKLLADCGGRYHVFHNNDQDNNRQVIELIRKIDTMVKKNEGSCFTSEMLQQAEAAIQKEMKRLLKEKEEEMERMKEQLEKKHNEEMRNLKERLEKEKMLIEKEREKRENEIQEIKVKIKDEQEQKEREKQIREEEDKKKRESEEIQQNEWKRKIEDLETKIKLQTESKETTDRKLEESREDLRKQQEIWEKERKEWWETRSKEDEEKRLQQQVREEEEQKKRESDEIQQNIWKRNIEALETQIKRQTESKETIDRKLEESREDLRKKQEIWEKERKEWWETRSKEEKERHQEEQRKKIREEEEERKKRELDDIQRNEWKRKFEALETQIKRQTESKETTDRKLEESREDLRKQQEIWEKERKEWWETRLKEDKERQERLKTLQEEYERKREESELKHKEEDRIRKEQEEKERKDLEEKYKNQIKSMEMSFEEKARKQAEEHNEFQEKMNKNYAKLIDDHMEEVMNLKKQHKEQMQQKQKDNEDILKHQIDDLQDKQREEVTDLILLLLSQEKEKRAHENKIKEMKRIQNTEKEKLKMDLEKQNEEEKTAKIQELKQKHIEQKEALEKQCVKLNKEDKSSKMAELESRQKQEIEELQKKFEKQLNEAYNTLQKKHKKELNEFITEVSDDSKKSYKKKFDELQKRHDEEIEKLRQTIPDGDSQKEKIDKLLKKHQQEINEMKDRIFFPVEGRCSLL</sequence>
<evidence type="ECO:0000256" key="2">
    <source>
        <dbReference type="ARBA" id="ARBA00022741"/>
    </source>
</evidence>
<dbReference type="InterPro" id="IPR027417">
    <property type="entry name" value="P-loop_NTPase"/>
</dbReference>
<feature type="coiled-coil region" evidence="4">
    <location>
        <begin position="1102"/>
        <end position="1335"/>
    </location>
</feature>
<feature type="region of interest" description="Disordered" evidence="5">
    <location>
        <begin position="1035"/>
        <end position="1073"/>
    </location>
</feature>
<reference evidence="7" key="2">
    <citation type="submission" date="2025-08" db="UniProtKB">
        <authorList>
            <consortium name="Ensembl"/>
        </authorList>
    </citation>
    <scope>IDENTIFICATION</scope>
    <source>
        <strain evidence="7">Guanapo</strain>
    </source>
</reference>
<dbReference type="CDD" id="cd01852">
    <property type="entry name" value="AIG1"/>
    <property type="match status" value="1"/>
</dbReference>
<feature type="region of interest" description="Disordered" evidence="5">
    <location>
        <begin position="982"/>
        <end position="1004"/>
    </location>
</feature>
<name>A0A3P9PTW9_POERE</name>
<organism evidence="7 8">
    <name type="scientific">Poecilia reticulata</name>
    <name type="common">Guppy</name>
    <name type="synonym">Acanthophacelus reticulatus</name>
    <dbReference type="NCBI Taxonomy" id="8081"/>
    <lineage>
        <taxon>Eukaryota</taxon>
        <taxon>Metazoa</taxon>
        <taxon>Chordata</taxon>
        <taxon>Craniata</taxon>
        <taxon>Vertebrata</taxon>
        <taxon>Euteleostomi</taxon>
        <taxon>Actinopterygii</taxon>
        <taxon>Neopterygii</taxon>
        <taxon>Teleostei</taxon>
        <taxon>Neoteleostei</taxon>
        <taxon>Acanthomorphata</taxon>
        <taxon>Ovalentaria</taxon>
        <taxon>Atherinomorphae</taxon>
        <taxon>Cyprinodontiformes</taxon>
        <taxon>Poeciliidae</taxon>
        <taxon>Poeciliinae</taxon>
        <taxon>Poecilia</taxon>
    </lineage>
</organism>
<dbReference type="Bgee" id="ENSPREG00000017086">
    <property type="expression patterns" value="Expressed in caudal fin"/>
</dbReference>
<dbReference type="FunFam" id="3.40.50.300:FF:000366">
    <property type="entry name" value="GTPase, IMAP family member 2"/>
    <property type="match status" value="1"/>
</dbReference>
<feature type="region of interest" description="Disordered" evidence="5">
    <location>
        <begin position="896"/>
        <end position="917"/>
    </location>
</feature>
<evidence type="ECO:0000256" key="3">
    <source>
        <dbReference type="ARBA" id="ARBA00023134"/>
    </source>
</evidence>
<evidence type="ECO:0000313" key="7">
    <source>
        <dbReference type="Ensembl" id="ENSPREP00000025296.1"/>
    </source>
</evidence>
<dbReference type="PROSITE" id="PS51720">
    <property type="entry name" value="G_AIG1"/>
    <property type="match status" value="1"/>
</dbReference>
<feature type="domain" description="AIG1-type G" evidence="6">
    <location>
        <begin position="505"/>
        <end position="706"/>
    </location>
</feature>
<feature type="region of interest" description="Disordered" evidence="5">
    <location>
        <begin position="932"/>
        <end position="963"/>
    </location>
</feature>
<feature type="region of interest" description="Disordered" evidence="5">
    <location>
        <begin position="775"/>
        <end position="802"/>
    </location>
</feature>
<evidence type="ECO:0000256" key="1">
    <source>
        <dbReference type="ARBA" id="ARBA00008535"/>
    </source>
</evidence>
<dbReference type="SUPFAM" id="SSF52540">
    <property type="entry name" value="P-loop containing nucleoside triphosphate hydrolases"/>
    <property type="match status" value="2"/>
</dbReference>
<keyword evidence="2" id="KW-0547">Nucleotide-binding</keyword>
<feature type="compositionally biased region" description="Basic and acidic residues" evidence="5">
    <location>
        <begin position="850"/>
        <end position="878"/>
    </location>
</feature>
<dbReference type="GO" id="GO:0005525">
    <property type="term" value="F:GTP binding"/>
    <property type="evidence" value="ECO:0007669"/>
    <property type="project" value="UniProtKB-KW"/>
</dbReference>
<comment type="similarity">
    <text evidence="1">Belongs to the TRAFAC class TrmE-Era-EngA-EngB-Septin-like GTPase superfamily. AIG1/Toc34/Toc159-like paraseptin GTPase family. IAN subfamily.</text>
</comment>
<evidence type="ECO:0000313" key="8">
    <source>
        <dbReference type="Proteomes" id="UP000242638"/>
    </source>
</evidence>
<dbReference type="GeneTree" id="ENSGT00940000164100"/>
<feature type="region of interest" description="Disordered" evidence="5">
    <location>
        <begin position="850"/>
        <end position="879"/>
    </location>
</feature>
<dbReference type="Ensembl" id="ENSPRET00000025547.1">
    <property type="protein sequence ID" value="ENSPREP00000025296.1"/>
    <property type="gene ID" value="ENSPREG00000017086.1"/>
</dbReference>
<dbReference type="PANTHER" id="PTHR10903">
    <property type="entry name" value="GTPASE, IMAP FAMILY MEMBER-RELATED"/>
    <property type="match status" value="1"/>
</dbReference>
<feature type="region of interest" description="Disordered" evidence="5">
    <location>
        <begin position="814"/>
        <end position="836"/>
    </location>
</feature>
<evidence type="ECO:0000256" key="5">
    <source>
        <dbReference type="SAM" id="MobiDB-lite"/>
    </source>
</evidence>